<reference evidence="1 2" key="1">
    <citation type="journal article" date="2024" name="G3 (Bethesda)">
        <title>Genome assembly of Hibiscus sabdariffa L. provides insights into metabolisms of medicinal natural products.</title>
        <authorList>
            <person name="Kim T."/>
        </authorList>
    </citation>
    <scope>NUCLEOTIDE SEQUENCE [LARGE SCALE GENOMIC DNA]</scope>
    <source>
        <strain evidence="1">TK-2024</strain>
        <tissue evidence="1">Old leaves</tissue>
    </source>
</reference>
<comment type="caution">
    <text evidence="1">The sequence shown here is derived from an EMBL/GenBank/DDBJ whole genome shotgun (WGS) entry which is preliminary data.</text>
</comment>
<keyword evidence="2" id="KW-1185">Reference proteome</keyword>
<gene>
    <name evidence="1" type="ORF">V6N11_035761</name>
</gene>
<dbReference type="EMBL" id="JBBPBN010000024">
    <property type="protein sequence ID" value="KAK9009216.1"/>
    <property type="molecule type" value="Genomic_DNA"/>
</dbReference>
<organism evidence="1 2">
    <name type="scientific">Hibiscus sabdariffa</name>
    <name type="common">roselle</name>
    <dbReference type="NCBI Taxonomy" id="183260"/>
    <lineage>
        <taxon>Eukaryota</taxon>
        <taxon>Viridiplantae</taxon>
        <taxon>Streptophyta</taxon>
        <taxon>Embryophyta</taxon>
        <taxon>Tracheophyta</taxon>
        <taxon>Spermatophyta</taxon>
        <taxon>Magnoliopsida</taxon>
        <taxon>eudicotyledons</taxon>
        <taxon>Gunneridae</taxon>
        <taxon>Pentapetalae</taxon>
        <taxon>rosids</taxon>
        <taxon>malvids</taxon>
        <taxon>Malvales</taxon>
        <taxon>Malvaceae</taxon>
        <taxon>Malvoideae</taxon>
        <taxon>Hibiscus</taxon>
    </lineage>
</organism>
<protein>
    <recommendedName>
        <fullName evidence="3">RNase H type-1 domain-containing protein</fullName>
    </recommendedName>
</protein>
<sequence length="549" mass="57421">MVVRGGPGSSRILWNDFPWSTQTLLWSNRKLVIGRPNSNDAVRILGLTPPSGSTQKAVGASCLLPGSVGSPGFAIWIGLCGPSLFSWVGIPLSWALSSPAWPFPSPTQLATKLGHLLHVWRLAQACWVGHVLNYDPRLHANYSYGRLQFPRSSRLTPSGALLILDDTHLHDTLLYLPGRRFGLSSLVSRIPSSLFLSMDSELLLSMENLQFTEEESGSVVMEPPGDEGESSLWLKPASGSRRKQGIEYFDINDVPSGVPAAPAVEDPISRAGSGTAPTDATIMKPTGVAEGPVPVASPLDSSTQPVSSVTAAKATAPAPTVPTSSANIETATCDELERVLDIESPVPKHVDSGNMIGVCQAAGTLEKVEGSCSVAGIVASDSEGRAAVCHAAVISELAGSKHAAVLQDSEEGTGMGPALPLVPSTAIGATPARAKRSLQGKYEVCTPFQPKRTRLKDHASFAWKGLHAVLQELRSGFSWATSGASQPSRLLWGDHHSGLARVWYFLPGSGPPPPSGTVAISVDGAFTPDHGAGVGVVARDSTGAVLGAG</sequence>
<name>A0ABR2R8W5_9ROSI</name>
<evidence type="ECO:0000313" key="1">
    <source>
        <dbReference type="EMBL" id="KAK9009216.1"/>
    </source>
</evidence>
<proteinExistence type="predicted"/>
<dbReference type="Proteomes" id="UP001396334">
    <property type="component" value="Unassembled WGS sequence"/>
</dbReference>
<accession>A0ABR2R8W5</accession>
<evidence type="ECO:0008006" key="3">
    <source>
        <dbReference type="Google" id="ProtNLM"/>
    </source>
</evidence>
<evidence type="ECO:0000313" key="2">
    <source>
        <dbReference type="Proteomes" id="UP001396334"/>
    </source>
</evidence>